<proteinExistence type="predicted"/>
<comment type="caution">
    <text evidence="1">The sequence shown here is derived from an EMBL/GenBank/DDBJ whole genome shotgun (WGS) entry which is preliminary data.</text>
</comment>
<protein>
    <submittedName>
        <fullName evidence="1">Uncharacterized protein</fullName>
    </submittedName>
</protein>
<reference evidence="1 2" key="1">
    <citation type="journal article" date="2021" name="Front. Genet.">
        <title>Chromosome-Level Genome Assembly Reveals Significant Gene Expansion in the Toll and IMD Signaling Pathways of Dendrolimus kikuchii.</title>
        <authorList>
            <person name="Zhou J."/>
            <person name="Wu P."/>
            <person name="Xiong Z."/>
            <person name="Liu N."/>
            <person name="Zhao N."/>
            <person name="Ji M."/>
            <person name="Qiu Y."/>
            <person name="Yang B."/>
        </authorList>
    </citation>
    <scope>NUCLEOTIDE SEQUENCE [LARGE SCALE GENOMIC DNA]</scope>
    <source>
        <strain evidence="1">Ann1</strain>
    </source>
</reference>
<dbReference type="Proteomes" id="UP000824533">
    <property type="component" value="Linkage Group LG05"/>
</dbReference>
<organism evidence="1 2">
    <name type="scientific">Dendrolimus kikuchii</name>
    <dbReference type="NCBI Taxonomy" id="765133"/>
    <lineage>
        <taxon>Eukaryota</taxon>
        <taxon>Metazoa</taxon>
        <taxon>Ecdysozoa</taxon>
        <taxon>Arthropoda</taxon>
        <taxon>Hexapoda</taxon>
        <taxon>Insecta</taxon>
        <taxon>Pterygota</taxon>
        <taxon>Neoptera</taxon>
        <taxon>Endopterygota</taxon>
        <taxon>Lepidoptera</taxon>
        <taxon>Glossata</taxon>
        <taxon>Ditrysia</taxon>
        <taxon>Bombycoidea</taxon>
        <taxon>Lasiocampidae</taxon>
        <taxon>Dendrolimus</taxon>
    </lineage>
</organism>
<evidence type="ECO:0000313" key="1">
    <source>
        <dbReference type="EMBL" id="KAJ0181500.1"/>
    </source>
</evidence>
<name>A0ACC1DCC0_9NEOP</name>
<sequence length="454" mass="52159">MNASCDIVGIGNNPTKIHKYTELVLHSNVRNVAFKVKCHLVDTITSKLPQQYVDISNIVLPQKIKLADEDFNVPSEIQLLLGADFYFKIIQEGQINLNNGIILQNTMFGYIVGGSTVTPPTLSMSKNETVNLVSNFVMDETKGDLQNIMENLWLAEKVPLEPEISSECQQAENNFQNTVRLIDNRFFVDMQLKLPIEQLQLGNSFYIALQRFYTLENKFRSHPEYFLQYKIFIGEYIRLGHAKTVDISIYDINNDPVYFLSHHAVLNEASKTTKLRVVFNGSMPSKNGTSLNYKMLNGPIVQNQLLDILILFRTYRFTLMCDIEKMFRQVHLNKSQLGLINILWRDDPSKPILCLQLQTVTYGLKASTFLSTRCLLELALRYKDQYPLASQALVRNTYVDDVICGGDDIQHLQHLKMELIELLKKGSFNLHKWCSNVNQILQDIPENEKYFGEL</sequence>
<dbReference type="EMBL" id="CM034391">
    <property type="protein sequence ID" value="KAJ0181500.1"/>
    <property type="molecule type" value="Genomic_DNA"/>
</dbReference>
<gene>
    <name evidence="1" type="ORF">K1T71_003585</name>
</gene>
<evidence type="ECO:0000313" key="2">
    <source>
        <dbReference type="Proteomes" id="UP000824533"/>
    </source>
</evidence>
<accession>A0ACC1DCC0</accession>
<keyword evidence="2" id="KW-1185">Reference proteome</keyword>